<feature type="region of interest" description="Disordered" evidence="1">
    <location>
        <begin position="132"/>
        <end position="193"/>
    </location>
</feature>
<feature type="compositionally biased region" description="Basic and acidic residues" evidence="1">
    <location>
        <begin position="180"/>
        <end position="190"/>
    </location>
</feature>
<name>A0A0C9VS60_SPHS4</name>
<gene>
    <name evidence="3" type="ORF">M422DRAFT_256298</name>
</gene>
<keyword evidence="2" id="KW-0732">Signal</keyword>
<accession>A0A0C9VS60</accession>
<feature type="chain" id="PRO_5002204809" evidence="2">
    <location>
        <begin position="23"/>
        <end position="210"/>
    </location>
</feature>
<protein>
    <submittedName>
        <fullName evidence="3">Uncharacterized protein</fullName>
    </submittedName>
</protein>
<evidence type="ECO:0000256" key="1">
    <source>
        <dbReference type="SAM" id="MobiDB-lite"/>
    </source>
</evidence>
<dbReference type="HOGENOM" id="CLU_1310804_0_0_1"/>
<reference evidence="3 4" key="1">
    <citation type="submission" date="2014-06" db="EMBL/GenBank/DDBJ databases">
        <title>Evolutionary Origins and Diversification of the Mycorrhizal Mutualists.</title>
        <authorList>
            <consortium name="DOE Joint Genome Institute"/>
            <consortium name="Mycorrhizal Genomics Consortium"/>
            <person name="Kohler A."/>
            <person name="Kuo A."/>
            <person name="Nagy L.G."/>
            <person name="Floudas D."/>
            <person name="Copeland A."/>
            <person name="Barry K.W."/>
            <person name="Cichocki N."/>
            <person name="Veneault-Fourrey C."/>
            <person name="LaButti K."/>
            <person name="Lindquist E.A."/>
            <person name="Lipzen A."/>
            <person name="Lundell T."/>
            <person name="Morin E."/>
            <person name="Murat C."/>
            <person name="Riley R."/>
            <person name="Ohm R."/>
            <person name="Sun H."/>
            <person name="Tunlid A."/>
            <person name="Henrissat B."/>
            <person name="Grigoriev I.V."/>
            <person name="Hibbett D.S."/>
            <person name="Martin F."/>
        </authorList>
    </citation>
    <scope>NUCLEOTIDE SEQUENCE [LARGE SCALE GENOMIC DNA]</scope>
    <source>
        <strain evidence="3 4">SS14</strain>
    </source>
</reference>
<feature type="compositionally biased region" description="Acidic residues" evidence="1">
    <location>
        <begin position="136"/>
        <end position="145"/>
    </location>
</feature>
<dbReference type="EMBL" id="KN837141">
    <property type="protein sequence ID" value="KIJ40851.1"/>
    <property type="molecule type" value="Genomic_DNA"/>
</dbReference>
<dbReference type="Proteomes" id="UP000054279">
    <property type="component" value="Unassembled WGS sequence"/>
</dbReference>
<organism evidence="3 4">
    <name type="scientific">Sphaerobolus stellatus (strain SS14)</name>
    <dbReference type="NCBI Taxonomy" id="990650"/>
    <lineage>
        <taxon>Eukaryota</taxon>
        <taxon>Fungi</taxon>
        <taxon>Dikarya</taxon>
        <taxon>Basidiomycota</taxon>
        <taxon>Agaricomycotina</taxon>
        <taxon>Agaricomycetes</taxon>
        <taxon>Phallomycetidae</taxon>
        <taxon>Geastrales</taxon>
        <taxon>Sphaerobolaceae</taxon>
        <taxon>Sphaerobolus</taxon>
    </lineage>
</organism>
<evidence type="ECO:0000313" key="3">
    <source>
        <dbReference type="EMBL" id="KIJ40851.1"/>
    </source>
</evidence>
<keyword evidence="4" id="KW-1185">Reference proteome</keyword>
<evidence type="ECO:0000256" key="2">
    <source>
        <dbReference type="SAM" id="SignalP"/>
    </source>
</evidence>
<feature type="signal peptide" evidence="2">
    <location>
        <begin position="1"/>
        <end position="22"/>
    </location>
</feature>
<proteinExistence type="predicted"/>
<evidence type="ECO:0000313" key="4">
    <source>
        <dbReference type="Proteomes" id="UP000054279"/>
    </source>
</evidence>
<sequence length="210" mass="23672">MENSRIIFMIYLRMCIKGQALAACPDAISFSAPLTSKLEDAVYDMLLTLACKLAKQHNFTQPSFLLGDIEIVTKESKALSSEHIRFKDIFPSMRTFGKYFESLKMANKLSAADIQRHSISLKLTVFNKMADGESTSTEDSDEEIVDGVGQHKGKHKKRDSNSSNKRSHMDTDLDNDQDVSELHSDVEPTRVTRSVTARQKKLGMTLLYFL</sequence>
<dbReference type="AlphaFoldDB" id="A0A0C9VS60"/>